<dbReference type="PANTHER" id="PTHR42803">
    <property type="entry name" value="ACYL-COA DEHYDROGENASE"/>
    <property type="match status" value="1"/>
</dbReference>
<organism evidence="2">
    <name type="scientific">marine sediment metagenome</name>
    <dbReference type="NCBI Taxonomy" id="412755"/>
    <lineage>
        <taxon>unclassified sequences</taxon>
        <taxon>metagenomes</taxon>
        <taxon>ecological metagenomes</taxon>
    </lineage>
</organism>
<dbReference type="SUPFAM" id="SSF56645">
    <property type="entry name" value="Acyl-CoA dehydrogenase NM domain-like"/>
    <property type="match status" value="1"/>
</dbReference>
<comment type="caution">
    <text evidence="2">The sequence shown here is derived from an EMBL/GenBank/DDBJ whole genome shotgun (WGS) entry which is preliminary data.</text>
</comment>
<reference evidence="2" key="1">
    <citation type="journal article" date="2014" name="Front. Microbiol.">
        <title>High frequency of phylogenetically diverse reductive dehalogenase-homologous genes in deep subseafloor sedimentary metagenomes.</title>
        <authorList>
            <person name="Kawai M."/>
            <person name="Futagami T."/>
            <person name="Toyoda A."/>
            <person name="Takaki Y."/>
            <person name="Nishi S."/>
            <person name="Hori S."/>
            <person name="Arai W."/>
            <person name="Tsubouchi T."/>
            <person name="Morono Y."/>
            <person name="Uchiyama I."/>
            <person name="Ito T."/>
            <person name="Fujiyama A."/>
            <person name="Inagaki F."/>
            <person name="Takami H."/>
        </authorList>
    </citation>
    <scope>NUCLEOTIDE SEQUENCE</scope>
    <source>
        <strain evidence="2">Expedition CK06-06</strain>
    </source>
</reference>
<dbReference type="EMBL" id="BART01025597">
    <property type="protein sequence ID" value="GAH02801.1"/>
    <property type="molecule type" value="Genomic_DNA"/>
</dbReference>
<feature type="domain" description="Acyl-CoA dehydrogenase/oxidase N-terminal" evidence="1">
    <location>
        <begin position="19"/>
        <end position="142"/>
    </location>
</feature>
<evidence type="ECO:0000259" key="1">
    <source>
        <dbReference type="Pfam" id="PF02771"/>
    </source>
</evidence>
<dbReference type="InterPro" id="IPR037069">
    <property type="entry name" value="AcylCoA_DH/ox_N_sf"/>
</dbReference>
<sequence>MKQILKILNNFNFSKEEQEQNQMILEMVYELAINEVIEKEQDWDEEGAHFDSQTKIASYPSGMMDIYKKCQQNDLFSVIVPEKYDGFELSYTLWNAIIELMARGSLAFSMFFPSQGLNIEIIKNHGTPEAKEKYLPLLGSGDVIGAMAFSEPNAGSDISAVATKAE</sequence>
<dbReference type="InterPro" id="IPR046373">
    <property type="entry name" value="Acyl-CoA_Oxase/DH_mid-dom_sf"/>
</dbReference>
<dbReference type="InterPro" id="IPR052166">
    <property type="entry name" value="Diverse_Acyl-CoA_DH"/>
</dbReference>
<protein>
    <recommendedName>
        <fullName evidence="1">Acyl-CoA dehydrogenase/oxidase N-terminal domain-containing protein</fullName>
    </recommendedName>
</protein>
<gene>
    <name evidence="2" type="ORF">S01H4_45912</name>
</gene>
<dbReference type="GO" id="GO:0050660">
    <property type="term" value="F:flavin adenine dinucleotide binding"/>
    <property type="evidence" value="ECO:0007669"/>
    <property type="project" value="InterPro"/>
</dbReference>
<dbReference type="Pfam" id="PF02771">
    <property type="entry name" value="Acyl-CoA_dh_N"/>
    <property type="match status" value="1"/>
</dbReference>
<accession>X1C3Z5</accession>
<dbReference type="PANTHER" id="PTHR42803:SF1">
    <property type="entry name" value="BROAD-SPECIFICITY LINEAR ACYL-COA DEHYDROGENASE FADE5"/>
    <property type="match status" value="1"/>
</dbReference>
<dbReference type="GO" id="GO:0016627">
    <property type="term" value="F:oxidoreductase activity, acting on the CH-CH group of donors"/>
    <property type="evidence" value="ECO:0007669"/>
    <property type="project" value="InterPro"/>
</dbReference>
<dbReference type="InterPro" id="IPR013786">
    <property type="entry name" value="AcylCoA_DH/ox_N"/>
</dbReference>
<dbReference type="AlphaFoldDB" id="X1C3Z5"/>
<dbReference type="Gene3D" id="1.10.540.10">
    <property type="entry name" value="Acyl-CoA dehydrogenase/oxidase, N-terminal domain"/>
    <property type="match status" value="1"/>
</dbReference>
<evidence type="ECO:0000313" key="2">
    <source>
        <dbReference type="EMBL" id="GAH02801.1"/>
    </source>
</evidence>
<dbReference type="Gene3D" id="2.40.110.10">
    <property type="entry name" value="Butyryl-CoA Dehydrogenase, subunit A, domain 2"/>
    <property type="match status" value="1"/>
</dbReference>
<feature type="non-terminal residue" evidence="2">
    <location>
        <position position="166"/>
    </location>
</feature>
<dbReference type="InterPro" id="IPR009100">
    <property type="entry name" value="AcylCoA_DH/oxidase_NM_dom_sf"/>
</dbReference>
<name>X1C3Z5_9ZZZZ</name>
<proteinExistence type="predicted"/>